<dbReference type="EMBL" id="KN847337">
    <property type="protein sequence ID" value="KIW40955.1"/>
    <property type="molecule type" value="Genomic_DNA"/>
</dbReference>
<sequence length="140" mass="14742">MTDNSENKIKMTDNSENTSPPQQEQRQEQEQNEGQQQEKEAWYSKPESLGNSAGDKIESALSPVGKHAGPVLEKAGGPVGGIVDPIVGGVMRSGKGWGDQMGVGFGNEGGGPAKQQEAEQENLKKGLGGNEQNAENPLGL</sequence>
<feature type="region of interest" description="Disordered" evidence="1">
    <location>
        <begin position="1"/>
        <end position="81"/>
    </location>
</feature>
<reference evidence="2 3" key="1">
    <citation type="submission" date="2015-01" db="EMBL/GenBank/DDBJ databases">
        <title>The Genome Sequence of Exophiala oligosperma CBS72588.</title>
        <authorList>
            <consortium name="The Broad Institute Genomics Platform"/>
            <person name="Cuomo C."/>
            <person name="de Hoog S."/>
            <person name="Gorbushina A."/>
            <person name="Stielow B."/>
            <person name="Teixiera M."/>
            <person name="Abouelleil A."/>
            <person name="Chapman S.B."/>
            <person name="Priest M."/>
            <person name="Young S.K."/>
            <person name="Wortman J."/>
            <person name="Nusbaum C."/>
            <person name="Birren B."/>
        </authorList>
    </citation>
    <scope>NUCLEOTIDE SEQUENCE [LARGE SCALE GENOMIC DNA]</scope>
    <source>
        <strain evidence="2 3">CBS 72588</strain>
    </source>
</reference>
<feature type="compositionally biased region" description="Basic and acidic residues" evidence="1">
    <location>
        <begin position="1"/>
        <end position="13"/>
    </location>
</feature>
<dbReference type="VEuPathDB" id="FungiDB:PV06_06557"/>
<feature type="compositionally biased region" description="Gly residues" evidence="1">
    <location>
        <begin position="95"/>
        <end position="112"/>
    </location>
</feature>
<name>A0A0D2DEV8_9EURO</name>
<evidence type="ECO:0000313" key="2">
    <source>
        <dbReference type="EMBL" id="KIW40955.1"/>
    </source>
</evidence>
<protein>
    <submittedName>
        <fullName evidence="2">Uncharacterized protein</fullName>
    </submittedName>
</protein>
<dbReference type="AlphaFoldDB" id="A0A0D2DEV8"/>
<proteinExistence type="predicted"/>
<dbReference type="GeneID" id="27358631"/>
<gene>
    <name evidence="2" type="ORF">PV06_06557</name>
</gene>
<evidence type="ECO:0000313" key="3">
    <source>
        <dbReference type="Proteomes" id="UP000053342"/>
    </source>
</evidence>
<accession>A0A0D2DEV8</accession>
<dbReference type="Proteomes" id="UP000053342">
    <property type="component" value="Unassembled WGS sequence"/>
</dbReference>
<dbReference type="RefSeq" id="XP_016261171.1">
    <property type="nucleotide sequence ID" value="XM_016407691.1"/>
</dbReference>
<dbReference type="HOGENOM" id="CLU_152677_0_0_1"/>
<feature type="compositionally biased region" description="Polar residues" evidence="1">
    <location>
        <begin position="130"/>
        <end position="140"/>
    </location>
</feature>
<dbReference type="OrthoDB" id="3902208at2759"/>
<keyword evidence="3" id="KW-1185">Reference proteome</keyword>
<dbReference type="STRING" id="215243.A0A0D2DEV8"/>
<feature type="region of interest" description="Disordered" evidence="1">
    <location>
        <begin position="95"/>
        <end position="140"/>
    </location>
</feature>
<evidence type="ECO:0000256" key="1">
    <source>
        <dbReference type="SAM" id="MobiDB-lite"/>
    </source>
</evidence>
<organism evidence="2 3">
    <name type="scientific">Exophiala oligosperma</name>
    <dbReference type="NCBI Taxonomy" id="215243"/>
    <lineage>
        <taxon>Eukaryota</taxon>
        <taxon>Fungi</taxon>
        <taxon>Dikarya</taxon>
        <taxon>Ascomycota</taxon>
        <taxon>Pezizomycotina</taxon>
        <taxon>Eurotiomycetes</taxon>
        <taxon>Chaetothyriomycetidae</taxon>
        <taxon>Chaetothyriales</taxon>
        <taxon>Herpotrichiellaceae</taxon>
        <taxon>Exophiala</taxon>
    </lineage>
</organism>